<evidence type="ECO:0000313" key="2">
    <source>
        <dbReference type="EMBL" id="GAA2484233.1"/>
    </source>
</evidence>
<organism evidence="2 3">
    <name type="scientific">Streptomyces longisporus</name>
    <dbReference type="NCBI Taxonomy" id="1948"/>
    <lineage>
        <taxon>Bacteria</taxon>
        <taxon>Bacillati</taxon>
        <taxon>Actinomycetota</taxon>
        <taxon>Actinomycetes</taxon>
        <taxon>Kitasatosporales</taxon>
        <taxon>Streptomycetaceae</taxon>
        <taxon>Streptomyces</taxon>
    </lineage>
</organism>
<dbReference type="Proteomes" id="UP001501777">
    <property type="component" value="Unassembled WGS sequence"/>
</dbReference>
<keyword evidence="3" id="KW-1185">Reference proteome</keyword>
<evidence type="ECO:0000313" key="3">
    <source>
        <dbReference type="Proteomes" id="UP001501777"/>
    </source>
</evidence>
<dbReference type="EMBL" id="BAAASG010000006">
    <property type="protein sequence ID" value="GAA2484233.1"/>
    <property type="molecule type" value="Genomic_DNA"/>
</dbReference>
<proteinExistence type="predicted"/>
<comment type="caution">
    <text evidence="2">The sequence shown here is derived from an EMBL/GenBank/DDBJ whole genome shotgun (WGS) entry which is preliminary data.</text>
</comment>
<sequence>MRSAELDHLISLRLGGDPNDYRNLWVEPADPGRKGSGVNNSADENRNAHGPLRSIRGASESSTACGANRPRPGVKSSK</sequence>
<feature type="region of interest" description="Disordered" evidence="1">
    <location>
        <begin position="13"/>
        <end position="78"/>
    </location>
</feature>
<gene>
    <name evidence="2" type="ORF">GCM10010276_22360</name>
</gene>
<evidence type="ECO:0008006" key="4">
    <source>
        <dbReference type="Google" id="ProtNLM"/>
    </source>
</evidence>
<accession>A0ABP5YND2</accession>
<evidence type="ECO:0000256" key="1">
    <source>
        <dbReference type="SAM" id="MobiDB-lite"/>
    </source>
</evidence>
<protein>
    <recommendedName>
        <fullName evidence="4">HNH endonuclease</fullName>
    </recommendedName>
</protein>
<name>A0ABP5YND2_STRLO</name>
<reference evidence="3" key="1">
    <citation type="journal article" date="2019" name="Int. J. Syst. Evol. Microbiol.">
        <title>The Global Catalogue of Microorganisms (GCM) 10K type strain sequencing project: providing services to taxonomists for standard genome sequencing and annotation.</title>
        <authorList>
            <consortium name="The Broad Institute Genomics Platform"/>
            <consortium name="The Broad Institute Genome Sequencing Center for Infectious Disease"/>
            <person name="Wu L."/>
            <person name="Ma J."/>
        </authorList>
    </citation>
    <scope>NUCLEOTIDE SEQUENCE [LARGE SCALE GENOMIC DNA]</scope>
    <source>
        <strain evidence="3">JCM 4395</strain>
    </source>
</reference>